<dbReference type="GO" id="GO:0005524">
    <property type="term" value="F:ATP binding"/>
    <property type="evidence" value="ECO:0007669"/>
    <property type="project" value="UniProtKB-KW"/>
</dbReference>
<dbReference type="PANTHER" id="PTHR46566">
    <property type="entry name" value="1-PHOSPHOFRUCTOKINASE-RELATED"/>
    <property type="match status" value="1"/>
</dbReference>
<dbReference type="InterPro" id="IPR029056">
    <property type="entry name" value="Ribokinase-like"/>
</dbReference>
<protein>
    <recommendedName>
        <fullName evidence="6">Carbohydrate kinase PfkB domain-containing protein</fullName>
    </recommendedName>
</protein>
<proteinExistence type="inferred from homology"/>
<evidence type="ECO:0000259" key="6">
    <source>
        <dbReference type="Pfam" id="PF00294"/>
    </source>
</evidence>
<dbReference type="InterPro" id="IPR017583">
    <property type="entry name" value="Tagatose/fructose_Pkinase"/>
</dbReference>
<dbReference type="PANTHER" id="PTHR46566:SF2">
    <property type="entry name" value="ATP-DEPENDENT 6-PHOSPHOFRUCTOKINASE ISOZYME 2"/>
    <property type="match status" value="1"/>
</dbReference>
<comment type="caution">
    <text evidence="7">The sequence shown here is derived from an EMBL/GenBank/DDBJ whole genome shotgun (WGS) entry which is preliminary data.</text>
</comment>
<dbReference type="Pfam" id="PF00294">
    <property type="entry name" value="PfkB"/>
    <property type="match status" value="1"/>
</dbReference>
<keyword evidence="3" id="KW-0547">Nucleotide-binding</keyword>
<gene>
    <name evidence="7" type="ORF">LCGC14_1838270</name>
</gene>
<sequence length="586" mass="64371">LRPTTPQATQPAARMAVETVAREFLTAARKGDMDRVRALSVGSVEGWRTREELMRLRLPETPVGWVPETPVGWLKDPRVYVSELQREVLIAHPPKRIHIQRTLVKGSFAIVQIPAGVNQGAVIVLKRTQQGWRVATLDELQKPLERQFQRHAAQLALVKPRKQPTTQPRDADAKVPWSKVVNGLQCRLLVVRRQPTGVWRVVNGTMREVTMPMDHPVLELRNVSKQPIYVPLYDDGLPVVDIAIKDHPELRSPTSYGEAYPAPHLLKPGEVLRRQLSGNVGGNYLIAYGQRKPGAGWIRFDPGGKGINVSRVVRELGGESVAMGFAPGGLGRYIEQTLKAEGIQCDFIHTKGETRTNITIMDESRHVHTILSDPGPQTDDRFAEQLLSKLRKRLHANDWLVVAGSIPPPLSPGIYAEIITMARENWVHTVLDADGPALVVGVAARPEMVKGNRRELERLLDCRLSDERSTLEAAGVLRGKDIRMAVVTRGREGAIAVCDEGAWRGVAPRVRAVSAVGSGDAFLAGVVLTLSGGGTMEEALRLGVAAGTACVLTPGTELCHRREVDLLQPRVKVRRIEPEPSPAQGA</sequence>
<evidence type="ECO:0000256" key="5">
    <source>
        <dbReference type="ARBA" id="ARBA00022840"/>
    </source>
</evidence>
<dbReference type="SUPFAM" id="SSF53613">
    <property type="entry name" value="Ribokinase-like"/>
    <property type="match status" value="1"/>
</dbReference>
<dbReference type="GO" id="GO:0005829">
    <property type="term" value="C:cytosol"/>
    <property type="evidence" value="ECO:0007669"/>
    <property type="project" value="TreeGrafter"/>
</dbReference>
<keyword evidence="5" id="KW-0067">ATP-binding</keyword>
<dbReference type="NCBIfam" id="TIGR03168">
    <property type="entry name" value="1-PFK"/>
    <property type="match status" value="1"/>
</dbReference>
<dbReference type="AlphaFoldDB" id="A0A0F9JDC0"/>
<evidence type="ECO:0000256" key="4">
    <source>
        <dbReference type="ARBA" id="ARBA00022777"/>
    </source>
</evidence>
<dbReference type="Gene3D" id="3.40.1190.20">
    <property type="match status" value="1"/>
</dbReference>
<evidence type="ECO:0000256" key="3">
    <source>
        <dbReference type="ARBA" id="ARBA00022741"/>
    </source>
</evidence>
<feature type="non-terminal residue" evidence="7">
    <location>
        <position position="1"/>
    </location>
</feature>
<organism evidence="7">
    <name type="scientific">marine sediment metagenome</name>
    <dbReference type="NCBI Taxonomy" id="412755"/>
    <lineage>
        <taxon>unclassified sequences</taxon>
        <taxon>metagenomes</taxon>
        <taxon>ecological metagenomes</taxon>
    </lineage>
</organism>
<evidence type="ECO:0000313" key="7">
    <source>
        <dbReference type="EMBL" id="KKL97057.1"/>
    </source>
</evidence>
<dbReference type="EMBL" id="LAZR01018264">
    <property type="protein sequence ID" value="KKL97057.1"/>
    <property type="molecule type" value="Genomic_DNA"/>
</dbReference>
<dbReference type="InterPro" id="IPR011611">
    <property type="entry name" value="PfkB_dom"/>
</dbReference>
<accession>A0A0F9JDC0</accession>
<evidence type="ECO:0000256" key="2">
    <source>
        <dbReference type="ARBA" id="ARBA00022679"/>
    </source>
</evidence>
<comment type="similarity">
    <text evidence="1">Belongs to the carbohydrate kinase PfkB family.</text>
</comment>
<evidence type="ECO:0000256" key="1">
    <source>
        <dbReference type="ARBA" id="ARBA00010688"/>
    </source>
</evidence>
<dbReference type="CDD" id="cd01164">
    <property type="entry name" value="FruK_PfkB_like"/>
    <property type="match status" value="1"/>
</dbReference>
<name>A0A0F9JDC0_9ZZZZ</name>
<keyword evidence="4" id="KW-0418">Kinase</keyword>
<dbReference type="GO" id="GO:0008443">
    <property type="term" value="F:phosphofructokinase activity"/>
    <property type="evidence" value="ECO:0007669"/>
    <property type="project" value="TreeGrafter"/>
</dbReference>
<reference evidence="7" key="1">
    <citation type="journal article" date="2015" name="Nature">
        <title>Complex archaea that bridge the gap between prokaryotes and eukaryotes.</title>
        <authorList>
            <person name="Spang A."/>
            <person name="Saw J.H."/>
            <person name="Jorgensen S.L."/>
            <person name="Zaremba-Niedzwiedzka K."/>
            <person name="Martijn J."/>
            <person name="Lind A.E."/>
            <person name="van Eijk R."/>
            <person name="Schleper C."/>
            <person name="Guy L."/>
            <person name="Ettema T.J."/>
        </authorList>
    </citation>
    <scope>NUCLEOTIDE SEQUENCE</scope>
</reference>
<feature type="domain" description="Carbohydrate kinase PfkB" evidence="6">
    <location>
        <begin position="294"/>
        <end position="559"/>
    </location>
</feature>
<keyword evidence="2" id="KW-0808">Transferase</keyword>